<evidence type="ECO:0000313" key="2">
    <source>
        <dbReference type="EMBL" id="CEK70372.1"/>
    </source>
</evidence>
<dbReference type="PROSITE" id="PS50835">
    <property type="entry name" value="IG_LIKE"/>
    <property type="match status" value="1"/>
</dbReference>
<protein>
    <recommendedName>
        <fullName evidence="1">Ig-like domain-containing protein</fullName>
    </recommendedName>
</protein>
<reference evidence="2" key="1">
    <citation type="submission" date="2014-12" db="EMBL/GenBank/DDBJ databases">
        <title>Insight into the proteome of Arion vulgaris.</title>
        <authorList>
            <person name="Aradska J."/>
            <person name="Bulat T."/>
            <person name="Smidak R."/>
            <person name="Sarate P."/>
            <person name="Gangsoo J."/>
            <person name="Sialana F."/>
            <person name="Bilban M."/>
            <person name="Lubec G."/>
        </authorList>
    </citation>
    <scope>NUCLEOTIDE SEQUENCE</scope>
    <source>
        <tissue evidence="2">Skin</tissue>
    </source>
</reference>
<evidence type="ECO:0000259" key="1">
    <source>
        <dbReference type="PROSITE" id="PS50835"/>
    </source>
</evidence>
<proteinExistence type="predicted"/>
<feature type="non-terminal residue" evidence="2">
    <location>
        <position position="235"/>
    </location>
</feature>
<accession>A0A0B6ZPR4</accession>
<dbReference type="InterPro" id="IPR003599">
    <property type="entry name" value="Ig_sub"/>
</dbReference>
<dbReference type="Gene3D" id="2.60.40.10">
    <property type="entry name" value="Immunoglobulins"/>
    <property type="match status" value="1"/>
</dbReference>
<sequence length="235" mass="26199">RQNVSLECIVRFNGIRHPLVDWRFGSLQLNSTTELEENSTTLKEKLIFEANDNVRGHIYHCIVYYPDIQVECLALPAIQVYVPAEVITVHVLPVLRNKAYPLGSDITLKCIGHGYPVPTYSWSFTSHKTGQKVDRVSLVNQIRIDNFSEEHAGCYDCHVTNEIFIKSDGSSDEDNKVHVFDNTFTVNISVADSSMDVQGQNAVYVIRHSSSGQTGPQVADTSIHFSPYAVGAVIS</sequence>
<dbReference type="SUPFAM" id="SSF48726">
    <property type="entry name" value="Immunoglobulin"/>
    <property type="match status" value="1"/>
</dbReference>
<name>A0A0B6ZPR4_9EUPU</name>
<dbReference type="InterPro" id="IPR036179">
    <property type="entry name" value="Ig-like_dom_sf"/>
</dbReference>
<dbReference type="SMART" id="SM00409">
    <property type="entry name" value="IG"/>
    <property type="match status" value="1"/>
</dbReference>
<feature type="domain" description="Ig-like" evidence="1">
    <location>
        <begin position="83"/>
        <end position="178"/>
    </location>
</feature>
<dbReference type="InterPro" id="IPR013783">
    <property type="entry name" value="Ig-like_fold"/>
</dbReference>
<dbReference type="InterPro" id="IPR007110">
    <property type="entry name" value="Ig-like_dom"/>
</dbReference>
<organism evidence="2">
    <name type="scientific">Arion vulgaris</name>
    <dbReference type="NCBI Taxonomy" id="1028688"/>
    <lineage>
        <taxon>Eukaryota</taxon>
        <taxon>Metazoa</taxon>
        <taxon>Spiralia</taxon>
        <taxon>Lophotrochozoa</taxon>
        <taxon>Mollusca</taxon>
        <taxon>Gastropoda</taxon>
        <taxon>Heterobranchia</taxon>
        <taxon>Euthyneura</taxon>
        <taxon>Panpulmonata</taxon>
        <taxon>Eupulmonata</taxon>
        <taxon>Stylommatophora</taxon>
        <taxon>Helicina</taxon>
        <taxon>Arionoidea</taxon>
        <taxon>Arionidae</taxon>
        <taxon>Arion</taxon>
    </lineage>
</organism>
<gene>
    <name evidence="2" type="primary">ORF73864</name>
</gene>
<feature type="non-terminal residue" evidence="2">
    <location>
        <position position="1"/>
    </location>
</feature>
<dbReference type="SMART" id="SM00408">
    <property type="entry name" value="IGc2"/>
    <property type="match status" value="1"/>
</dbReference>
<dbReference type="AlphaFoldDB" id="A0A0B6ZPR4"/>
<dbReference type="Pfam" id="PF13927">
    <property type="entry name" value="Ig_3"/>
    <property type="match status" value="1"/>
</dbReference>
<dbReference type="InterPro" id="IPR003598">
    <property type="entry name" value="Ig_sub2"/>
</dbReference>
<dbReference type="EMBL" id="HACG01023507">
    <property type="protein sequence ID" value="CEK70372.1"/>
    <property type="molecule type" value="Transcribed_RNA"/>
</dbReference>